<dbReference type="PROSITE" id="PS50263">
    <property type="entry name" value="CN_HYDROLASE"/>
    <property type="match status" value="1"/>
</dbReference>
<dbReference type="InterPro" id="IPR003010">
    <property type="entry name" value="C-N_Hydrolase"/>
</dbReference>
<dbReference type="PANTHER" id="PTHR23088:SF27">
    <property type="entry name" value="DEAMINATED GLUTATHIONE AMIDASE"/>
    <property type="match status" value="1"/>
</dbReference>
<dbReference type="AlphaFoldDB" id="A0A438JXF5"/>
<comment type="caution">
    <text evidence="3">The sequence shown here is derived from an EMBL/GenBank/DDBJ whole genome shotgun (WGS) entry which is preliminary data.</text>
</comment>
<dbReference type="PANTHER" id="PTHR23088">
    <property type="entry name" value="NITRILASE-RELATED"/>
    <property type="match status" value="1"/>
</dbReference>
<dbReference type="CDD" id="cd07572">
    <property type="entry name" value="nit"/>
    <property type="match status" value="1"/>
</dbReference>
<feature type="domain" description="CN hydrolase" evidence="2">
    <location>
        <begin position="82"/>
        <end position="307"/>
    </location>
</feature>
<evidence type="ECO:0000259" key="2">
    <source>
        <dbReference type="PROSITE" id="PS50263"/>
    </source>
</evidence>
<dbReference type="InterPro" id="IPR036526">
    <property type="entry name" value="C-N_Hydrolase_sf"/>
</dbReference>
<evidence type="ECO:0000313" key="3">
    <source>
        <dbReference type="EMBL" id="RVX13654.1"/>
    </source>
</evidence>
<dbReference type="InterPro" id="IPR045254">
    <property type="entry name" value="Nit1/2_C-N_Hydrolase"/>
</dbReference>
<sequence>MGISTNTAKQKDPHANKFHFITSLSIQQLASNKTMSFCLHSAPNNSRISWIQNRRRLALKNSRFASVAIRAITGNSTMANLVRVAAVQMTSVNDLAANFATCSRLVKEAVSAGAKFICFPENFSFVATKDGESLTIAEPLDGPIMQGYRSLASKYAHSDGAGNLLQEAESRFDVDVPGGAVYKESSFTEGGKEVVAVDSPIGRLGVTVCYDLRFPELYQQLRFLHDAQVLLVPAAFTKVTGQAHWELLLRARAIETQCYVIAAAQAGKHNDKRESYGDSLIIDPWGTIIGRLPGTALKLVVQKCFDPKGNVATLKILSSSGDIACWKFCISLFMLDGVHSTVSEYVSFPASYCDTLLPTYRLSTGIAVADIDFSLIDSVRAKMPISQAKSGHQKFAPGSAVVFITAPHLSS</sequence>
<reference evidence="3 4" key="1">
    <citation type="journal article" date="2018" name="PLoS Genet.">
        <title>Population sequencing reveals clonal diversity and ancestral inbreeding in the grapevine cultivar Chardonnay.</title>
        <authorList>
            <person name="Roach M.J."/>
            <person name="Johnson D.L."/>
            <person name="Bohlmann J."/>
            <person name="van Vuuren H.J."/>
            <person name="Jones S.J."/>
            <person name="Pretorius I.S."/>
            <person name="Schmidt S.A."/>
            <person name="Borneman A.R."/>
        </authorList>
    </citation>
    <scope>NUCLEOTIDE SEQUENCE [LARGE SCALE GENOMIC DNA]</scope>
    <source>
        <strain evidence="4">cv. Chardonnay</strain>
        <tissue evidence="3">Leaf</tissue>
    </source>
</reference>
<dbReference type="SUPFAM" id="SSF56317">
    <property type="entry name" value="Carbon-nitrogen hydrolase"/>
    <property type="match status" value="1"/>
</dbReference>
<dbReference type="Pfam" id="PF00795">
    <property type="entry name" value="CN_hydrolase"/>
    <property type="match status" value="2"/>
</dbReference>
<evidence type="ECO:0000313" key="4">
    <source>
        <dbReference type="Proteomes" id="UP000288805"/>
    </source>
</evidence>
<accession>A0A438JXF5</accession>
<dbReference type="GO" id="GO:0016811">
    <property type="term" value="F:hydrolase activity, acting on carbon-nitrogen (but not peptide) bonds, in linear amides"/>
    <property type="evidence" value="ECO:0007669"/>
    <property type="project" value="InterPro"/>
</dbReference>
<evidence type="ECO:0000256" key="1">
    <source>
        <dbReference type="ARBA" id="ARBA00022801"/>
    </source>
</evidence>
<dbReference type="EMBL" id="QGNW01000023">
    <property type="protein sequence ID" value="RVX13654.1"/>
    <property type="molecule type" value="Genomic_DNA"/>
</dbReference>
<dbReference type="Proteomes" id="UP000288805">
    <property type="component" value="Unassembled WGS sequence"/>
</dbReference>
<gene>
    <name evidence="3" type="primary">NLP2_5</name>
    <name evidence="3" type="ORF">CK203_010405</name>
</gene>
<name>A0A438JXF5_VITVI</name>
<protein>
    <submittedName>
        <fullName evidence="3">Nitrilase-like protein 2</fullName>
    </submittedName>
</protein>
<organism evidence="3 4">
    <name type="scientific">Vitis vinifera</name>
    <name type="common">Grape</name>
    <dbReference type="NCBI Taxonomy" id="29760"/>
    <lineage>
        <taxon>Eukaryota</taxon>
        <taxon>Viridiplantae</taxon>
        <taxon>Streptophyta</taxon>
        <taxon>Embryophyta</taxon>
        <taxon>Tracheophyta</taxon>
        <taxon>Spermatophyta</taxon>
        <taxon>Magnoliopsida</taxon>
        <taxon>eudicotyledons</taxon>
        <taxon>Gunneridae</taxon>
        <taxon>Pentapetalae</taxon>
        <taxon>rosids</taxon>
        <taxon>Vitales</taxon>
        <taxon>Vitaceae</taxon>
        <taxon>Viteae</taxon>
        <taxon>Vitis</taxon>
    </lineage>
</organism>
<proteinExistence type="predicted"/>
<dbReference type="Gene3D" id="3.60.110.10">
    <property type="entry name" value="Carbon-nitrogen hydrolase"/>
    <property type="match status" value="2"/>
</dbReference>
<keyword evidence="1" id="KW-0378">Hydrolase</keyword>